<keyword evidence="2" id="KW-1185">Reference proteome</keyword>
<organism evidence="1 2">
    <name type="scientific">Piscirickettsia litoralis</name>
    <dbReference type="NCBI Taxonomy" id="1891921"/>
    <lineage>
        <taxon>Bacteria</taxon>
        <taxon>Pseudomonadati</taxon>
        <taxon>Pseudomonadota</taxon>
        <taxon>Gammaproteobacteria</taxon>
        <taxon>Thiotrichales</taxon>
        <taxon>Piscirickettsiaceae</taxon>
        <taxon>Piscirickettsia</taxon>
    </lineage>
</organism>
<sequence>MPKSMIGFASGAVAGFYATLPATLVTHNLKSLPGPFQTPKNIYKAVVESLHYGVLSSKGGYNHGIFTGVLYGFYSLKDVCTQFFESDLTMERKDYLARVVAEGIKGAYHFAEDEKGFSPIKFIEELRDFFLLNTLGGHIANALDEYGIDLPNSFSKNERDYLRELLTNWLESRACEQERAKPDNPHLFLEYHISGKFQNKESSLECKQ</sequence>
<protein>
    <submittedName>
        <fullName evidence="1">Uncharacterized protein</fullName>
    </submittedName>
</protein>
<gene>
    <name evidence="1" type="ORF">BGC07_04255</name>
</gene>
<reference evidence="1 2" key="1">
    <citation type="submission" date="2016-08" db="EMBL/GenBank/DDBJ databases">
        <title>Draft genome sequence of Candidatus Piscirickettsia litoralis, from seawater.</title>
        <authorList>
            <person name="Wan X."/>
            <person name="Lee A.J."/>
            <person name="Hou S."/>
            <person name="Donachie S.P."/>
        </authorList>
    </citation>
    <scope>NUCLEOTIDE SEQUENCE [LARGE SCALE GENOMIC DNA]</scope>
    <source>
        <strain evidence="1 2">Y2</strain>
    </source>
</reference>
<evidence type="ECO:0000313" key="2">
    <source>
        <dbReference type="Proteomes" id="UP000094329"/>
    </source>
</evidence>
<comment type="caution">
    <text evidence="1">The sequence shown here is derived from an EMBL/GenBank/DDBJ whole genome shotgun (WGS) entry which is preliminary data.</text>
</comment>
<proteinExistence type="predicted"/>
<dbReference type="Proteomes" id="UP000094329">
    <property type="component" value="Unassembled WGS sequence"/>
</dbReference>
<dbReference type="EMBL" id="MDTU01000001">
    <property type="protein sequence ID" value="ODN42288.1"/>
    <property type="molecule type" value="Genomic_DNA"/>
</dbReference>
<name>A0ABX3A1G9_9GAMM</name>
<accession>A0ABX3A1G9</accession>
<dbReference type="RefSeq" id="WP_069312085.1">
    <property type="nucleotide sequence ID" value="NZ_MDTU01000001.1"/>
</dbReference>
<evidence type="ECO:0000313" key="1">
    <source>
        <dbReference type="EMBL" id="ODN42288.1"/>
    </source>
</evidence>